<evidence type="ECO:0000313" key="2">
    <source>
        <dbReference type="Proteomes" id="UP000184010"/>
    </source>
</evidence>
<organism evidence="1 2">
    <name type="scientific">Desulfitobacterium chlororespirans DSM 11544</name>
    <dbReference type="NCBI Taxonomy" id="1121395"/>
    <lineage>
        <taxon>Bacteria</taxon>
        <taxon>Bacillati</taxon>
        <taxon>Bacillota</taxon>
        <taxon>Clostridia</taxon>
        <taxon>Eubacteriales</taxon>
        <taxon>Desulfitobacteriaceae</taxon>
        <taxon>Desulfitobacterium</taxon>
    </lineage>
</organism>
<dbReference type="AlphaFoldDB" id="A0A1M7T5N7"/>
<accession>A0A1M7T5N7</accession>
<proteinExistence type="predicted"/>
<name>A0A1M7T5N7_9FIRM</name>
<dbReference type="EMBL" id="FRDN01000005">
    <property type="protein sequence ID" value="SHN66051.1"/>
    <property type="molecule type" value="Genomic_DNA"/>
</dbReference>
<dbReference type="STRING" id="1121395.SAMN02745215_01610"/>
<sequence>MPKFAQILDNKVYWIFEADMQPEFAPYIVIKDIADLVPQPQEGWLYDEATDTFSPPPEPGPEGLQPTLEEQIYAENLYQTALLEMQFLGGA</sequence>
<dbReference type="RefSeq" id="WP_072772106.1">
    <property type="nucleotide sequence ID" value="NZ_FRDN01000005.1"/>
</dbReference>
<reference evidence="2" key="1">
    <citation type="submission" date="2016-12" db="EMBL/GenBank/DDBJ databases">
        <authorList>
            <person name="Varghese N."/>
            <person name="Submissions S."/>
        </authorList>
    </citation>
    <scope>NUCLEOTIDE SEQUENCE [LARGE SCALE GENOMIC DNA]</scope>
    <source>
        <strain evidence="2">DSM 11544</strain>
    </source>
</reference>
<dbReference type="Proteomes" id="UP000184010">
    <property type="component" value="Unassembled WGS sequence"/>
</dbReference>
<gene>
    <name evidence="1" type="ORF">SAMN02745215_01610</name>
</gene>
<protein>
    <submittedName>
        <fullName evidence="1">Uncharacterized protein</fullName>
    </submittedName>
</protein>
<evidence type="ECO:0000313" key="1">
    <source>
        <dbReference type="EMBL" id="SHN66051.1"/>
    </source>
</evidence>
<keyword evidence="2" id="KW-1185">Reference proteome</keyword>